<feature type="transmembrane region" description="Helical" evidence="5">
    <location>
        <begin position="390"/>
        <end position="408"/>
    </location>
</feature>
<name>A0A9Y4NWK1_9TELE</name>
<evidence type="ECO:0000256" key="4">
    <source>
        <dbReference type="ARBA" id="ARBA00023136"/>
    </source>
</evidence>
<evidence type="ECO:0000259" key="6">
    <source>
        <dbReference type="Pfam" id="PF12698"/>
    </source>
</evidence>
<dbReference type="PANTHER" id="PTHR19229">
    <property type="entry name" value="ATP-BINDING CASSETTE TRANSPORTER SUBFAMILY A ABCA"/>
    <property type="match status" value="1"/>
</dbReference>
<keyword evidence="7" id="KW-1185">Reference proteome</keyword>
<reference evidence="8" key="1">
    <citation type="submission" date="2025-08" db="UniProtKB">
        <authorList>
            <consortium name="RefSeq"/>
        </authorList>
    </citation>
    <scope>IDENTIFICATION</scope>
</reference>
<feature type="transmembrane region" description="Helical" evidence="5">
    <location>
        <begin position="316"/>
        <end position="337"/>
    </location>
</feature>
<dbReference type="InterPro" id="IPR013525">
    <property type="entry name" value="ABC2_TM"/>
</dbReference>
<evidence type="ECO:0000256" key="1">
    <source>
        <dbReference type="ARBA" id="ARBA00004141"/>
    </source>
</evidence>
<feature type="transmembrane region" description="Helical" evidence="5">
    <location>
        <begin position="273"/>
        <end position="295"/>
    </location>
</feature>
<evidence type="ECO:0000256" key="3">
    <source>
        <dbReference type="ARBA" id="ARBA00022989"/>
    </source>
</evidence>
<proteinExistence type="predicted"/>
<dbReference type="GO" id="GO:0005319">
    <property type="term" value="F:lipid transporter activity"/>
    <property type="evidence" value="ECO:0007669"/>
    <property type="project" value="TreeGrafter"/>
</dbReference>
<accession>A0A9Y4NWK1</accession>
<dbReference type="RefSeq" id="XP_008304933.1">
    <property type="nucleotide sequence ID" value="XM_008306711.1"/>
</dbReference>
<feature type="transmembrane region" description="Helical" evidence="5">
    <location>
        <begin position="99"/>
        <end position="121"/>
    </location>
</feature>
<dbReference type="InterPro" id="IPR026082">
    <property type="entry name" value="ABCA"/>
</dbReference>
<keyword evidence="2 5" id="KW-0812">Transmembrane</keyword>
<dbReference type="AlphaFoldDB" id="A0A9Y4NWK1"/>
<dbReference type="PANTHER" id="PTHR19229:SF250">
    <property type="entry name" value="ABC TRANSPORTER DOMAIN-CONTAINING PROTEIN-RELATED"/>
    <property type="match status" value="1"/>
</dbReference>
<dbReference type="GeneID" id="103376338"/>
<dbReference type="Pfam" id="PF12698">
    <property type="entry name" value="ABC2_membrane_3"/>
    <property type="match status" value="1"/>
</dbReference>
<dbReference type="Proteomes" id="UP000694891">
    <property type="component" value="Unplaced"/>
</dbReference>
<feature type="non-terminal residue" evidence="8">
    <location>
        <position position="1"/>
    </location>
</feature>
<evidence type="ECO:0000256" key="2">
    <source>
        <dbReference type="ARBA" id="ARBA00022692"/>
    </source>
</evidence>
<feature type="domain" description="ABC-2 type transporter transmembrane" evidence="6">
    <location>
        <begin position="98"/>
        <end position="497"/>
    </location>
</feature>
<protein>
    <submittedName>
        <fullName evidence="8">ATP-binding cassette sub-family A member 3-like</fullName>
    </submittedName>
</protein>
<dbReference type="GO" id="GO:0140359">
    <property type="term" value="F:ABC-type transporter activity"/>
    <property type="evidence" value="ECO:0007669"/>
    <property type="project" value="InterPro"/>
</dbReference>
<evidence type="ECO:0000256" key="5">
    <source>
        <dbReference type="SAM" id="Phobius"/>
    </source>
</evidence>
<keyword evidence="4 5" id="KW-0472">Membrane</keyword>
<keyword evidence="3 5" id="KW-1133">Transmembrane helix</keyword>
<feature type="transmembrane region" description="Helical" evidence="5">
    <location>
        <begin position="357"/>
        <end position="378"/>
    </location>
</feature>
<gene>
    <name evidence="8" type="primary">LOC103376338</name>
</gene>
<evidence type="ECO:0000313" key="8">
    <source>
        <dbReference type="RefSeq" id="XP_008304933.1"/>
    </source>
</evidence>
<dbReference type="GO" id="GO:0016020">
    <property type="term" value="C:membrane"/>
    <property type="evidence" value="ECO:0007669"/>
    <property type="project" value="UniProtKB-SubCell"/>
</dbReference>
<comment type="subcellular location">
    <subcellularLocation>
        <location evidence="1">Membrane</location>
        <topology evidence="1">Multi-pass membrane protein</topology>
    </subcellularLocation>
</comment>
<organism evidence="7 8">
    <name type="scientific">Stegastes partitus</name>
    <name type="common">bicolor damselfish</name>
    <dbReference type="NCBI Taxonomy" id="144197"/>
    <lineage>
        <taxon>Eukaryota</taxon>
        <taxon>Metazoa</taxon>
        <taxon>Chordata</taxon>
        <taxon>Craniata</taxon>
        <taxon>Vertebrata</taxon>
        <taxon>Euteleostomi</taxon>
        <taxon>Actinopterygii</taxon>
        <taxon>Neopterygii</taxon>
        <taxon>Teleostei</taxon>
        <taxon>Neoteleostei</taxon>
        <taxon>Acanthomorphata</taxon>
        <taxon>Ovalentaria</taxon>
        <taxon>Pomacentridae</taxon>
        <taxon>Stegastes</taxon>
    </lineage>
</organism>
<sequence length="523" mass="58146">SWLICGFRVGKLVDSSLDIQAIQLPALQYQHERRSHDWTTDDASSISGLTDVTDFTDSGTLISEDCSNIKLNTGVRLHLQQFYAMFLKRALYSWRNWKVMVAQFLVPLVFTIVALVVARTFPSHLNAPELKLVLSRYGATRVPVALQPGAGSLASALADAYSSQLSAQLGQRINTTDFTDYVLTQAEEEGGSFNERCVVGAAFRGSSSQIAEATAYFNNEGYHTPATALMMVDNALFKLLAGPNASIETGNYPMPRNLSETAQSQLTEGKTGFAIAINLMYGMASLSSTFALLLVTESSIKSKHVQQVSGVYLSNFWFSALLWDLINFLLPCLLMLVVFKAFGVQAFVANNHLVDVLLLLLLYGWAVVPLMYLLSFLFSTAATAYTRLTIFNMISGTATFLAVTIMTIPELNLQDLSRLLDKVFLIFPNYCLGMSFSQFYQNYEFISFCTSSPLSEAICKILNITYQPNYFSISEPGVGRFLLAFTVQGVVYIALLFVIELQCVHTVWRLLTSLCRRRKQVRE</sequence>
<evidence type="ECO:0000313" key="7">
    <source>
        <dbReference type="Proteomes" id="UP000694891"/>
    </source>
</evidence>